<evidence type="ECO:0000313" key="2">
    <source>
        <dbReference type="Proteomes" id="UP000319267"/>
    </source>
</evidence>
<protein>
    <submittedName>
        <fullName evidence="1">3-methyladenine DNA glycosylase AlkC</fullName>
    </submittedName>
</protein>
<dbReference type="OrthoDB" id="9797162at2"/>
<dbReference type="EMBL" id="FXTQ01000001">
    <property type="protein sequence ID" value="SMO38519.1"/>
    <property type="molecule type" value="Genomic_DNA"/>
</dbReference>
<keyword evidence="2" id="KW-1185">Reference proteome</keyword>
<proteinExistence type="predicted"/>
<dbReference type="Pfam" id="PF08713">
    <property type="entry name" value="DNA_alkylation"/>
    <property type="match status" value="1"/>
</dbReference>
<organism evidence="1 2">
    <name type="scientific">Flavobacterium nitrogenifigens</name>
    <dbReference type="NCBI Taxonomy" id="1617283"/>
    <lineage>
        <taxon>Bacteria</taxon>
        <taxon>Pseudomonadati</taxon>
        <taxon>Bacteroidota</taxon>
        <taxon>Flavobacteriia</taxon>
        <taxon>Flavobacteriales</taxon>
        <taxon>Flavobacteriaceae</taxon>
        <taxon>Flavobacterium</taxon>
    </lineage>
</organism>
<evidence type="ECO:0000313" key="1">
    <source>
        <dbReference type="EMBL" id="SMO38519.1"/>
    </source>
</evidence>
<reference evidence="1 2" key="1">
    <citation type="submission" date="2017-05" db="EMBL/GenBank/DDBJ databases">
        <authorList>
            <person name="Varghese N."/>
            <person name="Submissions S."/>
        </authorList>
    </citation>
    <scope>NUCLEOTIDE SEQUENCE [LARGE SCALE GENOMIC DNA]</scope>
    <source>
        <strain evidence="1 2">DSM 29982</strain>
    </source>
</reference>
<dbReference type="InterPro" id="IPR016024">
    <property type="entry name" value="ARM-type_fold"/>
</dbReference>
<dbReference type="RefSeq" id="WP_111378580.1">
    <property type="nucleotide sequence ID" value="NZ_FXTQ01000001.1"/>
</dbReference>
<dbReference type="Proteomes" id="UP000319267">
    <property type="component" value="Unassembled WGS sequence"/>
</dbReference>
<dbReference type="InterPro" id="IPR014825">
    <property type="entry name" value="DNA_alkylation"/>
</dbReference>
<dbReference type="SUPFAM" id="SSF48371">
    <property type="entry name" value="ARM repeat"/>
    <property type="match status" value="1"/>
</dbReference>
<dbReference type="Gene3D" id="1.25.40.290">
    <property type="entry name" value="ARM repeat domains"/>
    <property type="match status" value="1"/>
</dbReference>
<sequence>MEDIKRKGARSAKDIPASVLEQLNKGEIETANLVEWLAVNQTTLLGNLLKESNRIQYLEPILTDIRNLKKQTVNTINETIGTGILTESILNNDSDILSIMARHKSDVVRCWFAYTIGKNQELKIKAILKEMQFLSADKHFGVREISWLAIRSNIINNLEESLEILLEWTFSEDENIRRFATEATRPRGVWCEHIQKLKQEPELALKILNSLKSDPSKYVQDSVGNWLNDASKTRPDFVKDLCEKWEKQSPTKETLYIIKKALRTIKK</sequence>
<dbReference type="AlphaFoldDB" id="A0A521AUN2"/>
<gene>
    <name evidence="1" type="ORF">SAMN06265220_101460</name>
</gene>
<name>A0A521AUN2_9FLAO</name>
<accession>A0A521AUN2</accession>